<dbReference type="Proteomes" id="UP000566071">
    <property type="component" value="Unassembled WGS sequence"/>
</dbReference>
<evidence type="ECO:0000313" key="1">
    <source>
        <dbReference type="EMBL" id="NNU34410.1"/>
    </source>
</evidence>
<sequence length="116" mass="13811">MLKRRAKRRILHNEDAIKIDADNLTAFSDLGMGCHIPPLVEHVAIYFLQQNMLLSDVQEFYRHYENRQWKTITGKPQKNWKVLATDWIYNAVQQKNCWNGRKPNELPSLIPDYRIM</sequence>
<name>A0ABX1W745_9SPHI</name>
<proteinExistence type="predicted"/>
<protein>
    <submittedName>
        <fullName evidence="1">Uncharacterized protein</fullName>
    </submittedName>
</protein>
<reference evidence="1 2" key="1">
    <citation type="submission" date="2020-05" db="EMBL/GenBank/DDBJ databases">
        <authorList>
            <person name="Khan S.A."/>
            <person name="Jeon C.O."/>
            <person name="Chun B.H."/>
        </authorList>
    </citation>
    <scope>NUCLEOTIDE SEQUENCE [LARGE SCALE GENOMIC DNA]</scope>
    <source>
        <strain evidence="1 2">S1162</strain>
    </source>
</reference>
<organism evidence="1 2">
    <name type="scientific">Mucilaginibacter humi</name>
    <dbReference type="NCBI Taxonomy" id="2732510"/>
    <lineage>
        <taxon>Bacteria</taxon>
        <taxon>Pseudomonadati</taxon>
        <taxon>Bacteroidota</taxon>
        <taxon>Sphingobacteriia</taxon>
        <taxon>Sphingobacteriales</taxon>
        <taxon>Sphingobacteriaceae</taxon>
        <taxon>Mucilaginibacter</taxon>
    </lineage>
</organism>
<comment type="caution">
    <text evidence="1">The sequence shown here is derived from an EMBL/GenBank/DDBJ whole genome shotgun (WGS) entry which is preliminary data.</text>
</comment>
<dbReference type="EMBL" id="JABFCR010000045">
    <property type="protein sequence ID" value="NNU34410.1"/>
    <property type="molecule type" value="Genomic_DNA"/>
</dbReference>
<gene>
    <name evidence="1" type="ORF">HK413_10220</name>
</gene>
<keyword evidence="2" id="KW-1185">Reference proteome</keyword>
<dbReference type="RefSeq" id="WP_175270086.1">
    <property type="nucleotide sequence ID" value="NZ_JABFCR010000045.1"/>
</dbReference>
<accession>A0ABX1W745</accession>
<evidence type="ECO:0000313" key="2">
    <source>
        <dbReference type="Proteomes" id="UP000566071"/>
    </source>
</evidence>